<keyword evidence="7" id="KW-0732">Signal</keyword>
<evidence type="ECO:0000259" key="8">
    <source>
        <dbReference type="SMART" id="SM00645"/>
    </source>
</evidence>
<evidence type="ECO:0000259" key="9">
    <source>
        <dbReference type="SMART" id="SM00848"/>
    </source>
</evidence>
<dbReference type="SMART" id="SM00645">
    <property type="entry name" value="Pept_C1"/>
    <property type="match status" value="1"/>
</dbReference>
<dbReference type="OrthoDB" id="10253408at2759"/>
<name>A0A087UQL1_STEMI</name>
<keyword evidence="2" id="KW-0645">Protease</keyword>
<evidence type="ECO:0000256" key="5">
    <source>
        <dbReference type="ARBA" id="ARBA00023145"/>
    </source>
</evidence>
<dbReference type="EMBL" id="KK121063">
    <property type="protein sequence ID" value="KFM79650.1"/>
    <property type="molecule type" value="Genomic_DNA"/>
</dbReference>
<evidence type="ECO:0000256" key="1">
    <source>
        <dbReference type="ARBA" id="ARBA00008455"/>
    </source>
</evidence>
<dbReference type="GO" id="GO:0008234">
    <property type="term" value="F:cysteine-type peptidase activity"/>
    <property type="evidence" value="ECO:0007669"/>
    <property type="project" value="UniProtKB-KW"/>
</dbReference>
<dbReference type="GO" id="GO:0006508">
    <property type="term" value="P:proteolysis"/>
    <property type="evidence" value="ECO:0007669"/>
    <property type="project" value="UniProtKB-KW"/>
</dbReference>
<evidence type="ECO:0000256" key="3">
    <source>
        <dbReference type="ARBA" id="ARBA00022801"/>
    </source>
</evidence>
<keyword evidence="5" id="KW-0865">Zymogen</keyword>
<evidence type="ECO:0000256" key="4">
    <source>
        <dbReference type="ARBA" id="ARBA00022807"/>
    </source>
</evidence>
<dbReference type="InterPro" id="IPR013201">
    <property type="entry name" value="Prot_inhib_I29"/>
</dbReference>
<keyword evidence="6" id="KW-1015">Disulfide bond</keyword>
<accession>A0A087UQL1</accession>
<evidence type="ECO:0000256" key="2">
    <source>
        <dbReference type="ARBA" id="ARBA00022670"/>
    </source>
</evidence>
<feature type="chain" id="PRO_5018650789" evidence="7">
    <location>
        <begin position="17"/>
        <end position="294"/>
    </location>
</feature>
<feature type="signal peptide" evidence="7">
    <location>
        <begin position="1"/>
        <end position="16"/>
    </location>
</feature>
<dbReference type="Pfam" id="PF00112">
    <property type="entry name" value="Peptidase_C1"/>
    <property type="match status" value="1"/>
</dbReference>
<proteinExistence type="inferred from homology"/>
<dbReference type="InterPro" id="IPR013128">
    <property type="entry name" value="Peptidase_C1A"/>
</dbReference>
<dbReference type="Pfam" id="PF08246">
    <property type="entry name" value="Inhibitor_I29"/>
    <property type="match status" value="1"/>
</dbReference>
<feature type="domain" description="Cathepsin propeptide inhibitor" evidence="9">
    <location>
        <begin position="25"/>
        <end position="84"/>
    </location>
</feature>
<dbReference type="SMART" id="SM00848">
    <property type="entry name" value="Inhibitor_I29"/>
    <property type="match status" value="1"/>
</dbReference>
<evidence type="ECO:0000313" key="11">
    <source>
        <dbReference type="Proteomes" id="UP000054359"/>
    </source>
</evidence>
<dbReference type="InterPro" id="IPR025660">
    <property type="entry name" value="Pept_his_AS"/>
</dbReference>
<reference evidence="10 11" key="1">
    <citation type="submission" date="2013-11" db="EMBL/GenBank/DDBJ databases">
        <title>Genome sequencing of Stegodyphus mimosarum.</title>
        <authorList>
            <person name="Bechsgaard J."/>
        </authorList>
    </citation>
    <scope>NUCLEOTIDE SEQUENCE [LARGE SCALE GENOMIC DNA]</scope>
</reference>
<dbReference type="AlphaFoldDB" id="A0A087UQL1"/>
<dbReference type="PROSITE" id="PS00639">
    <property type="entry name" value="THIOL_PROTEASE_HIS"/>
    <property type="match status" value="1"/>
</dbReference>
<dbReference type="SUPFAM" id="SSF54001">
    <property type="entry name" value="Cysteine proteinases"/>
    <property type="match status" value="1"/>
</dbReference>
<dbReference type="OMA" id="RLIWEDT"/>
<dbReference type="Proteomes" id="UP000054359">
    <property type="component" value="Unassembled WGS sequence"/>
</dbReference>
<dbReference type="PANTHER" id="PTHR12411">
    <property type="entry name" value="CYSTEINE PROTEASE FAMILY C1-RELATED"/>
    <property type="match status" value="1"/>
</dbReference>
<dbReference type="InterPro" id="IPR000668">
    <property type="entry name" value="Peptidase_C1A_C"/>
</dbReference>
<keyword evidence="4" id="KW-0788">Thiol protease</keyword>
<dbReference type="CDD" id="cd02248">
    <property type="entry name" value="Peptidase_C1A"/>
    <property type="match status" value="1"/>
</dbReference>
<dbReference type="PRINTS" id="PR00705">
    <property type="entry name" value="PAPAIN"/>
</dbReference>
<sequence>MLFLTTLSMVASISFALELNMDNVWKSYKAKYSKSYNETEERSRRLIWEGIAAYVMLHNLLADLGMYKYTQGVNEFSDLDRQEYKNRRLGYKYNPNFRGMASNWIPMETSNDQIPDSVDWTERGLVTRVKDQGDCGACWAFSAVGSLEGQYKRKTGNLVSFSEQNLLDCTRRQGNDGCNGGMMDPCFEYIRQNGGIDTERAYPYIAQEGKCRFNQSKALAKISSFVDLPSGNEQALKQAVAIIGPISVAIDGGQETFHNYRGGIYDEPKCSNSELDHAVTVVGYGTENGVDYWL</sequence>
<keyword evidence="3" id="KW-0378">Hydrolase</keyword>
<feature type="domain" description="Peptidase C1A papain C-terminal" evidence="8">
    <location>
        <begin position="114"/>
        <end position="294"/>
    </location>
</feature>
<dbReference type="PROSITE" id="PS00139">
    <property type="entry name" value="THIOL_PROTEASE_CYS"/>
    <property type="match status" value="1"/>
</dbReference>
<organism evidence="10 11">
    <name type="scientific">Stegodyphus mimosarum</name>
    <name type="common">African social velvet spider</name>
    <dbReference type="NCBI Taxonomy" id="407821"/>
    <lineage>
        <taxon>Eukaryota</taxon>
        <taxon>Metazoa</taxon>
        <taxon>Ecdysozoa</taxon>
        <taxon>Arthropoda</taxon>
        <taxon>Chelicerata</taxon>
        <taxon>Arachnida</taxon>
        <taxon>Araneae</taxon>
        <taxon>Araneomorphae</taxon>
        <taxon>Entelegynae</taxon>
        <taxon>Eresoidea</taxon>
        <taxon>Eresidae</taxon>
        <taxon>Stegodyphus</taxon>
    </lineage>
</organism>
<dbReference type="Gene3D" id="3.90.70.10">
    <property type="entry name" value="Cysteine proteinases"/>
    <property type="match status" value="1"/>
</dbReference>
<comment type="similarity">
    <text evidence="1">Belongs to the peptidase C1 family.</text>
</comment>
<dbReference type="InterPro" id="IPR000169">
    <property type="entry name" value="Pept_cys_AS"/>
</dbReference>
<protein>
    <submittedName>
        <fullName evidence="10">Cathepsin S</fullName>
    </submittedName>
</protein>
<evidence type="ECO:0000256" key="7">
    <source>
        <dbReference type="SAM" id="SignalP"/>
    </source>
</evidence>
<dbReference type="FunFam" id="3.90.70.10:FF:000006">
    <property type="entry name" value="Cathepsin S"/>
    <property type="match status" value="1"/>
</dbReference>
<keyword evidence="11" id="KW-1185">Reference proteome</keyword>
<evidence type="ECO:0000313" key="10">
    <source>
        <dbReference type="EMBL" id="KFM79650.1"/>
    </source>
</evidence>
<gene>
    <name evidence="10" type="ORF">X975_22506</name>
</gene>
<evidence type="ECO:0000256" key="6">
    <source>
        <dbReference type="ARBA" id="ARBA00023157"/>
    </source>
</evidence>
<dbReference type="InterPro" id="IPR038765">
    <property type="entry name" value="Papain-like_cys_pep_sf"/>
</dbReference>
<dbReference type="STRING" id="407821.A0A087UQL1"/>
<dbReference type="InterPro" id="IPR039417">
    <property type="entry name" value="Peptidase_C1A_papain-like"/>
</dbReference>
<feature type="non-terminal residue" evidence="10">
    <location>
        <position position="294"/>
    </location>
</feature>